<keyword evidence="2" id="KW-0449">Lipoprotein</keyword>
<accession>A0AAE3VS25</accession>
<feature type="region of interest" description="Disordered" evidence="1">
    <location>
        <begin position="31"/>
        <end position="55"/>
    </location>
</feature>
<evidence type="ECO:0000313" key="3">
    <source>
        <dbReference type="Proteomes" id="UP001229244"/>
    </source>
</evidence>
<sequence length="70" mass="7463">MVEFKRRTVVGVGIALCLAVGLSACGRKAGPYAPPPPTAAENPDQPYKEPWGQGSTRKFILDPIVTDPLL</sequence>
<reference evidence="2" key="1">
    <citation type="submission" date="2023-07" db="EMBL/GenBank/DDBJ databases">
        <title>Genomic Encyclopedia of Type Strains, Phase IV (KMG-IV): sequencing the most valuable type-strain genomes for metagenomic binning, comparative biology and taxonomic classification.</title>
        <authorList>
            <person name="Goeker M."/>
        </authorList>
    </citation>
    <scope>NUCLEOTIDE SEQUENCE</scope>
    <source>
        <strain evidence="2">DSM 21202</strain>
    </source>
</reference>
<dbReference type="EMBL" id="JAUSUL010000004">
    <property type="protein sequence ID" value="MDQ0317101.1"/>
    <property type="molecule type" value="Genomic_DNA"/>
</dbReference>
<organism evidence="2 3">
    <name type="scientific">Amorphus orientalis</name>
    <dbReference type="NCBI Taxonomy" id="649198"/>
    <lineage>
        <taxon>Bacteria</taxon>
        <taxon>Pseudomonadati</taxon>
        <taxon>Pseudomonadota</taxon>
        <taxon>Alphaproteobacteria</taxon>
        <taxon>Hyphomicrobiales</taxon>
        <taxon>Amorphaceae</taxon>
        <taxon>Amorphus</taxon>
    </lineage>
</organism>
<protein>
    <submittedName>
        <fullName evidence="2">Small lipoprotein YifL</fullName>
    </submittedName>
</protein>
<evidence type="ECO:0000313" key="2">
    <source>
        <dbReference type="EMBL" id="MDQ0317101.1"/>
    </source>
</evidence>
<keyword evidence="3" id="KW-1185">Reference proteome</keyword>
<dbReference type="Proteomes" id="UP001229244">
    <property type="component" value="Unassembled WGS sequence"/>
</dbReference>
<name>A0AAE3VS25_9HYPH</name>
<gene>
    <name evidence="2" type="ORF">J2S73_003578</name>
</gene>
<dbReference type="RefSeq" id="WP_306886997.1">
    <property type="nucleotide sequence ID" value="NZ_JAUSUL010000004.1"/>
</dbReference>
<dbReference type="AlphaFoldDB" id="A0AAE3VS25"/>
<evidence type="ECO:0000256" key="1">
    <source>
        <dbReference type="SAM" id="MobiDB-lite"/>
    </source>
</evidence>
<proteinExistence type="predicted"/>
<dbReference type="PROSITE" id="PS51257">
    <property type="entry name" value="PROKAR_LIPOPROTEIN"/>
    <property type="match status" value="1"/>
</dbReference>
<comment type="caution">
    <text evidence="2">The sequence shown here is derived from an EMBL/GenBank/DDBJ whole genome shotgun (WGS) entry which is preliminary data.</text>
</comment>